<dbReference type="Pfam" id="PF03743">
    <property type="entry name" value="TrbI"/>
    <property type="match status" value="1"/>
</dbReference>
<reference evidence="9" key="1">
    <citation type="journal article" date="2019" name="Int. J. Syst. Evol. Microbiol.">
        <title>The Global Catalogue of Microorganisms (GCM) 10K type strain sequencing project: providing services to taxonomists for standard genome sequencing and annotation.</title>
        <authorList>
            <consortium name="The Broad Institute Genomics Platform"/>
            <consortium name="The Broad Institute Genome Sequencing Center for Infectious Disease"/>
            <person name="Wu L."/>
            <person name="Ma J."/>
        </authorList>
    </citation>
    <scope>NUCLEOTIDE SEQUENCE [LARGE SCALE GENOMIC DNA]</scope>
    <source>
        <strain evidence="9">KCTC 42224</strain>
    </source>
</reference>
<proteinExistence type="inferred from homology"/>
<keyword evidence="3 7" id="KW-0812">Transmembrane</keyword>
<dbReference type="Gene3D" id="2.40.128.260">
    <property type="entry name" value="Type IV secretion system, VirB10/TraB/TrbI"/>
    <property type="match status" value="2"/>
</dbReference>
<keyword evidence="5 7" id="KW-0472">Membrane</keyword>
<evidence type="ECO:0000256" key="4">
    <source>
        <dbReference type="ARBA" id="ARBA00022989"/>
    </source>
</evidence>
<accession>A0ABV7V2P1</accession>
<dbReference type="InterPro" id="IPR005498">
    <property type="entry name" value="T4SS_VirB10/TraB/TrbI"/>
</dbReference>
<keyword evidence="9" id="KW-1185">Reference proteome</keyword>
<evidence type="ECO:0000256" key="2">
    <source>
        <dbReference type="ARBA" id="ARBA00010265"/>
    </source>
</evidence>
<evidence type="ECO:0000313" key="9">
    <source>
        <dbReference type="Proteomes" id="UP001595683"/>
    </source>
</evidence>
<name>A0ABV7V2P1_9SPHN</name>
<sequence length="358" mass="36165">MTETLSDPRAEMDADSLAQASRNAFPVVAGSAIGKDRGGLLAGVAMALALGGLTFFTLHGRSETAAVAPAPTATAPLPALSSPIAPAPTSASAAPPPLPPTAAQQAALDRMPASLAPDPGAAPVMVYDTPAPEVMPRAAGGAAITGNTPAGPAQSLTENEAFGARVGNAGVDTASATRIADLTNTVTQGTLIPAILETAIDSDLPGYVRAVVSQDVKSFDGRRVLIPRSSRLIGQYKSGLAAGQTRAYVMWTRLIRPDGVSVALASPGVEYNGQSGFSGKVDNHFFKRFGAATMLSVISGLGALAGSSASVLVSTNGSSAASVAAQRDAQIPPTVHVAQGQPIRVFTARDLDFSTVSR</sequence>
<evidence type="ECO:0000256" key="7">
    <source>
        <dbReference type="SAM" id="Phobius"/>
    </source>
</evidence>
<dbReference type="InterPro" id="IPR042217">
    <property type="entry name" value="T4SS_VirB10/TrbI"/>
</dbReference>
<evidence type="ECO:0000256" key="3">
    <source>
        <dbReference type="ARBA" id="ARBA00022692"/>
    </source>
</evidence>
<keyword evidence="4 7" id="KW-1133">Transmembrane helix</keyword>
<evidence type="ECO:0000256" key="1">
    <source>
        <dbReference type="ARBA" id="ARBA00004167"/>
    </source>
</evidence>
<dbReference type="CDD" id="cd16429">
    <property type="entry name" value="VirB10"/>
    <property type="match status" value="1"/>
</dbReference>
<evidence type="ECO:0000313" key="8">
    <source>
        <dbReference type="EMBL" id="MFC3671690.1"/>
    </source>
</evidence>
<dbReference type="RefSeq" id="WP_191324352.1">
    <property type="nucleotide sequence ID" value="NZ_BMZP01000008.1"/>
</dbReference>
<evidence type="ECO:0000256" key="5">
    <source>
        <dbReference type="ARBA" id="ARBA00023136"/>
    </source>
</evidence>
<dbReference type="Proteomes" id="UP001595683">
    <property type="component" value="Unassembled WGS sequence"/>
</dbReference>
<comment type="caution">
    <text evidence="8">The sequence shown here is derived from an EMBL/GenBank/DDBJ whole genome shotgun (WGS) entry which is preliminary data.</text>
</comment>
<protein>
    <submittedName>
        <fullName evidence="8">TrbI/VirB10 family protein</fullName>
    </submittedName>
</protein>
<comment type="subcellular location">
    <subcellularLocation>
        <location evidence="1">Membrane</location>
        <topology evidence="1">Single-pass membrane protein</topology>
    </subcellularLocation>
</comment>
<gene>
    <name evidence="8" type="ORF">ACFOOT_09635</name>
</gene>
<dbReference type="EMBL" id="JBHRYE010000013">
    <property type="protein sequence ID" value="MFC3671690.1"/>
    <property type="molecule type" value="Genomic_DNA"/>
</dbReference>
<feature type="compositionally biased region" description="Low complexity" evidence="6">
    <location>
        <begin position="79"/>
        <end position="93"/>
    </location>
</feature>
<evidence type="ECO:0000256" key="6">
    <source>
        <dbReference type="SAM" id="MobiDB-lite"/>
    </source>
</evidence>
<comment type="similarity">
    <text evidence="2">Belongs to the TrbI/VirB10 family.</text>
</comment>
<feature type="region of interest" description="Disordered" evidence="6">
    <location>
        <begin position="79"/>
        <end position="106"/>
    </location>
</feature>
<feature type="transmembrane region" description="Helical" evidence="7">
    <location>
        <begin position="40"/>
        <end position="58"/>
    </location>
</feature>
<organism evidence="8 9">
    <name type="scientific">Novosphingobium pokkalii</name>
    <dbReference type="NCBI Taxonomy" id="1770194"/>
    <lineage>
        <taxon>Bacteria</taxon>
        <taxon>Pseudomonadati</taxon>
        <taxon>Pseudomonadota</taxon>
        <taxon>Alphaproteobacteria</taxon>
        <taxon>Sphingomonadales</taxon>
        <taxon>Sphingomonadaceae</taxon>
        <taxon>Novosphingobium</taxon>
    </lineage>
</organism>